<evidence type="ECO:0000313" key="2">
    <source>
        <dbReference type="Proteomes" id="UP000030001"/>
    </source>
</evidence>
<dbReference type="Proteomes" id="UP000030001">
    <property type="component" value="Unassembled WGS sequence"/>
</dbReference>
<comment type="caution">
    <text evidence="1">The sequence shown here is derived from an EMBL/GenBank/DDBJ whole genome shotgun (WGS) entry which is preliminary data.</text>
</comment>
<organism evidence="1 2">
    <name type="scientific">Limosilactobacillus mucosae</name>
    <name type="common">Lactobacillus mucosae</name>
    <dbReference type="NCBI Taxonomy" id="97478"/>
    <lineage>
        <taxon>Bacteria</taxon>
        <taxon>Bacillati</taxon>
        <taxon>Bacillota</taxon>
        <taxon>Bacilli</taxon>
        <taxon>Lactobacillales</taxon>
        <taxon>Lactobacillaceae</taxon>
        <taxon>Limosilactobacillus</taxon>
    </lineage>
</organism>
<name>A0A099YDT0_LIMMU</name>
<reference evidence="1 2" key="1">
    <citation type="submission" date="2014-09" db="EMBL/GenBank/DDBJ databases">
        <title>Lactobacillus mucosae CRL573 Genome Sequencing.</title>
        <authorList>
            <person name="Bleckwedel J."/>
            <person name="Teran L.C."/>
            <person name="Bonacina J."/>
            <person name="Saavedra L."/>
            <person name="Mozzi F.B."/>
            <person name="Raya R.R."/>
        </authorList>
    </citation>
    <scope>NUCLEOTIDE SEQUENCE [LARGE SCALE GENOMIC DNA]</scope>
    <source>
        <strain evidence="1 2">CRL573</strain>
    </source>
</reference>
<accession>A0A099YDT0</accession>
<gene>
    <name evidence="1" type="ORF">LX03_06560</name>
</gene>
<dbReference type="AlphaFoldDB" id="A0A099YDT0"/>
<sequence length="62" mass="6854">MMFAKGKYVNVDGLSSQAYYLRVPSDKLREFQTAVLKASHHDYLALATDQAVGCARSCLKDA</sequence>
<proteinExistence type="predicted"/>
<dbReference type="EMBL" id="JROC01000033">
    <property type="protein sequence ID" value="KGL66730.1"/>
    <property type="molecule type" value="Genomic_DNA"/>
</dbReference>
<evidence type="ECO:0000313" key="1">
    <source>
        <dbReference type="EMBL" id="KGL66730.1"/>
    </source>
</evidence>
<protein>
    <submittedName>
        <fullName evidence="1">Uncharacterized protein</fullName>
    </submittedName>
</protein>